<evidence type="ECO:0000256" key="6">
    <source>
        <dbReference type="ARBA" id="ARBA00022777"/>
    </source>
</evidence>
<sequence length="518" mass="56938">MYGSHSRRPAAKDKQLTHPEPSPWPNGTPPARDYCSEDQRLVVLASFEFDTLDGDPELARLSRFAAHLCGTGQAAVSIVEAERQYFVARTGWDTDHTPRSTSICAYTMEGGDILEVPDASGDERFADFDAVAGERHLRFYAGVPLVSAEGAPLGALCVTDSEPRPGGLTEMQREGLLVLAAAVKRRVETHRQARRNVAEIQASADRLQFVLDSVPDIAWSSSPGMQFDYFNARFSEVTGNPAPLNVEDWRAVIHPEDYESSLRKLREAMESAALFEDEWRLRVADGSYRWVLSRAVPSSSDPASARWFGTITDIDDTHRISEERELLAGELAHRIKNIFSVIVGLISLHARGAATHREFADVLTAHIHALSRAHDYALQLGESRASDLAELLRVLMAPYGVPGSDAVIINGETIEPGRRAATPLALAFHELATNSAKYGALGSESGRVTIHLKTEDDRVVIEWAESGGPETRPPADEGFGSRLMKMAVERQLGGTMTQEWRPEGLRARIAVPLEQIAR</sequence>
<evidence type="ECO:0000256" key="5">
    <source>
        <dbReference type="ARBA" id="ARBA00022741"/>
    </source>
</evidence>
<dbReference type="PANTHER" id="PTHR41523">
    <property type="entry name" value="TWO-COMPONENT SYSTEM SENSOR PROTEIN"/>
    <property type="match status" value="1"/>
</dbReference>
<dbReference type="Gene3D" id="3.30.450.20">
    <property type="entry name" value="PAS domain"/>
    <property type="match status" value="1"/>
</dbReference>
<dbReference type="GO" id="GO:0005524">
    <property type="term" value="F:ATP binding"/>
    <property type="evidence" value="ECO:0007669"/>
    <property type="project" value="UniProtKB-KW"/>
</dbReference>
<feature type="region of interest" description="Disordered" evidence="8">
    <location>
        <begin position="1"/>
        <end position="32"/>
    </location>
</feature>
<dbReference type="InterPro" id="IPR029016">
    <property type="entry name" value="GAF-like_dom_sf"/>
</dbReference>
<feature type="domain" description="PAS" evidence="9">
    <location>
        <begin position="203"/>
        <end position="272"/>
    </location>
</feature>
<dbReference type="SUPFAM" id="SSF55781">
    <property type="entry name" value="GAF domain-like"/>
    <property type="match status" value="1"/>
</dbReference>
<keyword evidence="4" id="KW-0808">Transferase</keyword>
<keyword evidence="11" id="KW-1185">Reference proteome</keyword>
<dbReference type="CDD" id="cd00130">
    <property type="entry name" value="PAS"/>
    <property type="match status" value="1"/>
</dbReference>
<proteinExistence type="predicted"/>
<accession>A0A074MY96</accession>
<dbReference type="SUPFAM" id="SSF55785">
    <property type="entry name" value="PYP-like sensor domain (PAS domain)"/>
    <property type="match status" value="1"/>
</dbReference>
<dbReference type="InterPro" id="IPR003018">
    <property type="entry name" value="GAF"/>
</dbReference>
<keyword evidence="6" id="KW-0418">Kinase</keyword>
<dbReference type="Pfam" id="PF07536">
    <property type="entry name" value="HWE_HK"/>
    <property type="match status" value="1"/>
</dbReference>
<dbReference type="Pfam" id="PF08447">
    <property type="entry name" value="PAS_3"/>
    <property type="match status" value="1"/>
</dbReference>
<dbReference type="InterPro" id="IPR013655">
    <property type="entry name" value="PAS_fold_3"/>
</dbReference>
<evidence type="ECO:0000256" key="1">
    <source>
        <dbReference type="ARBA" id="ARBA00000085"/>
    </source>
</evidence>
<evidence type="ECO:0000256" key="4">
    <source>
        <dbReference type="ARBA" id="ARBA00022679"/>
    </source>
</evidence>
<evidence type="ECO:0000259" key="9">
    <source>
        <dbReference type="PROSITE" id="PS50112"/>
    </source>
</evidence>
<dbReference type="PANTHER" id="PTHR41523:SF8">
    <property type="entry name" value="ETHYLENE RESPONSE SENSOR PROTEIN"/>
    <property type="match status" value="1"/>
</dbReference>
<reference evidence="10 11" key="1">
    <citation type="submission" date="2014-04" db="EMBL/GenBank/DDBJ databases">
        <title>A comprehensive comparison of genomes of Erythrobacter spp. Strains.</title>
        <authorList>
            <person name="Zheng Q."/>
        </authorList>
    </citation>
    <scope>NUCLEOTIDE SEQUENCE [LARGE SCALE GENOMIC DNA]</scope>
    <source>
        <strain evidence="10 11">DSM 8509</strain>
    </source>
</reference>
<dbReference type="Gene3D" id="3.30.565.10">
    <property type="entry name" value="Histidine kinase-like ATPase, C-terminal domain"/>
    <property type="match status" value="1"/>
</dbReference>
<comment type="caution">
    <text evidence="10">The sequence shown here is derived from an EMBL/GenBank/DDBJ whole genome shotgun (WGS) entry which is preliminary data.</text>
</comment>
<dbReference type="EMBL" id="JMIX01000004">
    <property type="protein sequence ID" value="KEO96823.1"/>
    <property type="molecule type" value="Genomic_DNA"/>
</dbReference>
<evidence type="ECO:0000313" key="11">
    <source>
        <dbReference type="Proteomes" id="UP000027866"/>
    </source>
</evidence>
<dbReference type="AlphaFoldDB" id="A0A074MY96"/>
<dbReference type="InterPro" id="IPR035965">
    <property type="entry name" value="PAS-like_dom_sf"/>
</dbReference>
<dbReference type="InterPro" id="IPR000014">
    <property type="entry name" value="PAS"/>
</dbReference>
<dbReference type="EC" id="2.7.13.3" evidence="2"/>
<protein>
    <recommendedName>
        <fullName evidence="2">histidine kinase</fullName>
        <ecNumber evidence="2">2.7.13.3</ecNumber>
    </recommendedName>
</protein>
<dbReference type="Proteomes" id="UP000027866">
    <property type="component" value="Unassembled WGS sequence"/>
</dbReference>
<evidence type="ECO:0000256" key="2">
    <source>
        <dbReference type="ARBA" id="ARBA00012438"/>
    </source>
</evidence>
<keyword evidence="5" id="KW-0547">Nucleotide-binding</keyword>
<evidence type="ECO:0000256" key="3">
    <source>
        <dbReference type="ARBA" id="ARBA00022553"/>
    </source>
</evidence>
<dbReference type="InterPro" id="IPR036890">
    <property type="entry name" value="HATPase_C_sf"/>
</dbReference>
<dbReference type="SMART" id="SM00065">
    <property type="entry name" value="GAF"/>
    <property type="match status" value="1"/>
</dbReference>
<gene>
    <name evidence="10" type="ORF">EH32_09075</name>
</gene>
<comment type="catalytic activity">
    <reaction evidence="1">
        <text>ATP + protein L-histidine = ADP + protein N-phospho-L-histidine.</text>
        <dbReference type="EC" id="2.7.13.3"/>
    </reaction>
</comment>
<dbReference type="NCBIfam" id="TIGR00229">
    <property type="entry name" value="sensory_box"/>
    <property type="match status" value="1"/>
</dbReference>
<evidence type="ECO:0000313" key="10">
    <source>
        <dbReference type="EMBL" id="KEO96823.1"/>
    </source>
</evidence>
<dbReference type="Gene3D" id="3.30.450.40">
    <property type="match status" value="1"/>
</dbReference>
<evidence type="ECO:0000256" key="7">
    <source>
        <dbReference type="ARBA" id="ARBA00022840"/>
    </source>
</evidence>
<dbReference type="SMART" id="SM00086">
    <property type="entry name" value="PAC"/>
    <property type="match status" value="1"/>
</dbReference>
<dbReference type="SUPFAM" id="SSF55874">
    <property type="entry name" value="ATPase domain of HSP90 chaperone/DNA topoisomerase II/histidine kinase"/>
    <property type="match status" value="1"/>
</dbReference>
<organism evidence="10 11">
    <name type="scientific">Erythrobacter litoralis</name>
    <dbReference type="NCBI Taxonomy" id="39960"/>
    <lineage>
        <taxon>Bacteria</taxon>
        <taxon>Pseudomonadati</taxon>
        <taxon>Pseudomonadota</taxon>
        <taxon>Alphaproteobacteria</taxon>
        <taxon>Sphingomonadales</taxon>
        <taxon>Erythrobacteraceae</taxon>
        <taxon>Erythrobacter/Porphyrobacter group</taxon>
        <taxon>Erythrobacter</taxon>
    </lineage>
</organism>
<dbReference type="InterPro" id="IPR001610">
    <property type="entry name" value="PAC"/>
</dbReference>
<dbReference type="InterPro" id="IPR011102">
    <property type="entry name" value="Sig_transdc_His_kinase_HWE"/>
</dbReference>
<dbReference type="GO" id="GO:0004673">
    <property type="term" value="F:protein histidine kinase activity"/>
    <property type="evidence" value="ECO:0007669"/>
    <property type="project" value="UniProtKB-EC"/>
</dbReference>
<keyword evidence="3" id="KW-0597">Phosphoprotein</keyword>
<evidence type="ECO:0000256" key="8">
    <source>
        <dbReference type="SAM" id="MobiDB-lite"/>
    </source>
</evidence>
<dbReference type="PROSITE" id="PS50112">
    <property type="entry name" value="PAS"/>
    <property type="match status" value="1"/>
</dbReference>
<dbReference type="SMART" id="SM00091">
    <property type="entry name" value="PAS"/>
    <property type="match status" value="1"/>
</dbReference>
<name>A0A074MY96_9SPHN</name>
<dbReference type="SMART" id="SM00911">
    <property type="entry name" value="HWE_HK"/>
    <property type="match status" value="1"/>
</dbReference>
<keyword evidence="7" id="KW-0067">ATP-binding</keyword>